<dbReference type="EMBL" id="AWSJ01000146">
    <property type="protein sequence ID" value="ERI09631.1"/>
    <property type="molecule type" value="Genomic_DNA"/>
</dbReference>
<dbReference type="HOGENOM" id="CLU_021018_1_0_9"/>
<dbReference type="InterPro" id="IPR001216">
    <property type="entry name" value="P-phosphate_BS"/>
</dbReference>
<evidence type="ECO:0000313" key="14">
    <source>
        <dbReference type="EMBL" id="ERI09631.1"/>
    </source>
</evidence>
<organism evidence="14 15">
    <name type="scientific">Aneurinibacillus aneurinilyticus ATCC 12856</name>
    <dbReference type="NCBI Taxonomy" id="649747"/>
    <lineage>
        <taxon>Bacteria</taxon>
        <taxon>Bacillati</taxon>
        <taxon>Bacillota</taxon>
        <taxon>Bacilli</taxon>
        <taxon>Bacillales</taxon>
        <taxon>Paenibacillaceae</taxon>
        <taxon>Aneurinibacillus group</taxon>
        <taxon>Aneurinibacillus</taxon>
    </lineage>
</organism>
<dbReference type="InterPro" id="IPR036052">
    <property type="entry name" value="TrpB-like_PALP_sf"/>
</dbReference>
<dbReference type="PATRIC" id="fig|649747.3.peg.2126"/>
<evidence type="ECO:0000256" key="7">
    <source>
        <dbReference type="ARBA" id="ARBA00022898"/>
    </source>
</evidence>
<keyword evidence="8 12" id="KW-0198">Cysteine biosynthesis</keyword>
<evidence type="ECO:0000256" key="1">
    <source>
        <dbReference type="ARBA" id="ARBA00001933"/>
    </source>
</evidence>
<dbReference type="FunFam" id="3.40.50.1100:FF:000016">
    <property type="entry name" value="Cysteine synthase A"/>
    <property type="match status" value="1"/>
</dbReference>
<dbReference type="EC" id="2.5.1.47" evidence="4 12"/>
<dbReference type="InterPro" id="IPR050214">
    <property type="entry name" value="Cys_Synth/Cystath_Beta-Synth"/>
</dbReference>
<accession>U1YFQ2</accession>
<feature type="binding site" evidence="10">
    <location>
        <begin position="194"/>
        <end position="198"/>
    </location>
    <ligand>
        <name>pyridoxal 5'-phosphate</name>
        <dbReference type="ChEBI" id="CHEBI:597326"/>
    </ligand>
</feature>
<dbReference type="CDD" id="cd01561">
    <property type="entry name" value="CBS_like"/>
    <property type="match status" value="1"/>
</dbReference>
<dbReference type="SUPFAM" id="SSF53686">
    <property type="entry name" value="Tryptophan synthase beta subunit-like PLP-dependent enzymes"/>
    <property type="match status" value="1"/>
</dbReference>
<evidence type="ECO:0000256" key="2">
    <source>
        <dbReference type="ARBA" id="ARBA00004962"/>
    </source>
</evidence>
<evidence type="ECO:0000256" key="10">
    <source>
        <dbReference type="PIRSR" id="PIRSR605856-50"/>
    </source>
</evidence>
<dbReference type="Proteomes" id="UP000016511">
    <property type="component" value="Unassembled WGS sequence"/>
</dbReference>
<evidence type="ECO:0000313" key="15">
    <source>
        <dbReference type="Proteomes" id="UP000016511"/>
    </source>
</evidence>
<comment type="cofactor">
    <cofactor evidence="1 10 12">
        <name>pyridoxal 5'-phosphate</name>
        <dbReference type="ChEBI" id="CHEBI:597326"/>
    </cofactor>
</comment>
<protein>
    <recommendedName>
        <fullName evidence="4 12">Cysteine synthase</fullName>
        <ecNumber evidence="4 12">2.5.1.47</ecNumber>
    </recommendedName>
</protein>
<feature type="binding site" evidence="10">
    <location>
        <position position="281"/>
    </location>
    <ligand>
        <name>pyridoxal 5'-phosphate</name>
        <dbReference type="ChEBI" id="CHEBI:597326"/>
    </ligand>
</feature>
<evidence type="ECO:0000256" key="5">
    <source>
        <dbReference type="ARBA" id="ARBA00022605"/>
    </source>
</evidence>
<comment type="pathway">
    <text evidence="2">Amino-acid biosynthesis; L-cysteine biosynthesis; L-cysteine from L-serine: step 2/2.</text>
</comment>
<evidence type="ECO:0000256" key="6">
    <source>
        <dbReference type="ARBA" id="ARBA00022679"/>
    </source>
</evidence>
<dbReference type="AlphaFoldDB" id="U1YFQ2"/>
<name>U1YFQ2_ANEAE</name>
<evidence type="ECO:0000256" key="8">
    <source>
        <dbReference type="ARBA" id="ARBA00023192"/>
    </source>
</evidence>
<dbReference type="Pfam" id="PF00291">
    <property type="entry name" value="PALP"/>
    <property type="match status" value="1"/>
</dbReference>
<evidence type="ECO:0000256" key="12">
    <source>
        <dbReference type="RuleBase" id="RU003985"/>
    </source>
</evidence>
<proteinExistence type="inferred from homology"/>
<dbReference type="STRING" id="649747.HMPREF0083_02339"/>
<keyword evidence="6 12" id="KW-0808">Transferase</keyword>
<dbReference type="NCBIfam" id="TIGR01136">
    <property type="entry name" value="cysKM"/>
    <property type="match status" value="1"/>
</dbReference>
<evidence type="ECO:0000256" key="3">
    <source>
        <dbReference type="ARBA" id="ARBA00007103"/>
    </source>
</evidence>
<evidence type="ECO:0000256" key="11">
    <source>
        <dbReference type="PIRSR" id="PIRSR605856-51"/>
    </source>
</evidence>
<evidence type="ECO:0000256" key="4">
    <source>
        <dbReference type="ARBA" id="ARBA00012681"/>
    </source>
</evidence>
<keyword evidence="5 12" id="KW-0028">Amino-acid biosynthesis</keyword>
<reference evidence="14 15" key="1">
    <citation type="submission" date="2013-08" db="EMBL/GenBank/DDBJ databases">
        <authorList>
            <person name="Weinstock G."/>
            <person name="Sodergren E."/>
            <person name="Wylie T."/>
            <person name="Fulton L."/>
            <person name="Fulton R."/>
            <person name="Fronick C."/>
            <person name="O'Laughlin M."/>
            <person name="Godfrey J."/>
            <person name="Miner T."/>
            <person name="Herter B."/>
            <person name="Appelbaum E."/>
            <person name="Cordes M."/>
            <person name="Lek S."/>
            <person name="Wollam A."/>
            <person name="Pepin K.H."/>
            <person name="Palsikar V.B."/>
            <person name="Mitreva M."/>
            <person name="Wilson R.K."/>
        </authorList>
    </citation>
    <scope>NUCLEOTIDE SEQUENCE [LARGE SCALE GENOMIC DNA]</scope>
    <source>
        <strain evidence="14 15">ATCC 12856</strain>
    </source>
</reference>
<dbReference type="NCBIfam" id="TIGR01139">
    <property type="entry name" value="cysK"/>
    <property type="match status" value="1"/>
</dbReference>
<sequence>MMAHKTYLFCVERKNIMQVYNNIKELIGNTPIVEITSFDLPEGVHLFAKLEYLNPGGSVKDRLGIELIRDAEERGVLKPGGTIIEPTAGNTGIGLALAAVGTGYRVIFVVPEKFSLEKQELMRALGAEVVNTPTEMGIKGAIEKAKQLEQEIEGSFCPQQFGNPANPAAHYKTTGPEIWSQMDGKVDVFVAGAGSGGTFMGAARYLKEQNPNIKTVIVEPEGSILNGGEPGPHKTEGIGMEFLPEFMDRSYFNAIHTVDDVDSFHWVKELAAKEGMLVGSSAGAAMHAAMKEAQQAKPGTNIVTLFADGSERYLSKKIYQGGI</sequence>
<dbReference type="InterPro" id="IPR005859">
    <property type="entry name" value="CysK"/>
</dbReference>
<evidence type="ECO:0000256" key="9">
    <source>
        <dbReference type="ARBA" id="ARBA00047931"/>
    </source>
</evidence>
<dbReference type="UniPathway" id="UPA00136">
    <property type="reaction ID" value="UER00200"/>
</dbReference>
<comment type="caution">
    <text evidence="14">The sequence shown here is derived from an EMBL/GenBank/DDBJ whole genome shotgun (WGS) entry which is preliminary data.</text>
</comment>
<dbReference type="FunFam" id="3.40.50.1100:FF:000118">
    <property type="entry name" value="Related to CYS4-cystathionine beta-synthase"/>
    <property type="match status" value="1"/>
</dbReference>
<evidence type="ECO:0000259" key="13">
    <source>
        <dbReference type="Pfam" id="PF00291"/>
    </source>
</evidence>
<feature type="domain" description="Tryptophan synthase beta chain-like PALP" evidence="13">
    <location>
        <begin position="24"/>
        <end position="308"/>
    </location>
</feature>
<comment type="catalytic activity">
    <reaction evidence="9 12">
        <text>O-acetyl-L-serine + hydrogen sulfide = L-cysteine + acetate</text>
        <dbReference type="Rhea" id="RHEA:14829"/>
        <dbReference type="ChEBI" id="CHEBI:29919"/>
        <dbReference type="ChEBI" id="CHEBI:30089"/>
        <dbReference type="ChEBI" id="CHEBI:35235"/>
        <dbReference type="ChEBI" id="CHEBI:58340"/>
        <dbReference type="EC" id="2.5.1.47"/>
    </reaction>
</comment>
<dbReference type="GO" id="GO:0004124">
    <property type="term" value="F:cysteine synthase activity"/>
    <property type="evidence" value="ECO:0007669"/>
    <property type="project" value="UniProtKB-UniRule"/>
</dbReference>
<feature type="modified residue" description="N6-(pyridoxal phosphate)lysine" evidence="11">
    <location>
        <position position="60"/>
    </location>
</feature>
<feature type="binding site" evidence="10">
    <location>
        <position position="90"/>
    </location>
    <ligand>
        <name>pyridoxal 5'-phosphate</name>
        <dbReference type="ChEBI" id="CHEBI:597326"/>
    </ligand>
</feature>
<dbReference type="PANTHER" id="PTHR10314">
    <property type="entry name" value="CYSTATHIONINE BETA-SYNTHASE"/>
    <property type="match status" value="1"/>
</dbReference>
<keyword evidence="7 10" id="KW-0663">Pyridoxal phosphate</keyword>
<dbReference type="InterPro" id="IPR005856">
    <property type="entry name" value="Cys_synth"/>
</dbReference>
<dbReference type="GO" id="GO:0006535">
    <property type="term" value="P:cysteine biosynthetic process from serine"/>
    <property type="evidence" value="ECO:0007669"/>
    <property type="project" value="UniProtKB-UniRule"/>
</dbReference>
<dbReference type="PROSITE" id="PS00901">
    <property type="entry name" value="CYS_SYNTHASE"/>
    <property type="match status" value="1"/>
</dbReference>
<comment type="similarity">
    <text evidence="3 12">Belongs to the cysteine synthase/cystathionine beta-synthase family.</text>
</comment>
<gene>
    <name evidence="14" type="ORF">HMPREF0083_02339</name>
</gene>
<keyword evidence="15" id="KW-1185">Reference proteome</keyword>
<dbReference type="InterPro" id="IPR001926">
    <property type="entry name" value="TrpB-like_PALP"/>
</dbReference>
<dbReference type="eggNOG" id="COG0031">
    <property type="taxonomic scope" value="Bacteria"/>
</dbReference>
<dbReference type="Gene3D" id="3.40.50.1100">
    <property type="match status" value="2"/>
</dbReference>